<dbReference type="InterPro" id="IPR002685">
    <property type="entry name" value="Glyco_trans_15"/>
</dbReference>
<evidence type="ECO:0000256" key="2">
    <source>
        <dbReference type="ARBA" id="ARBA00022679"/>
    </source>
</evidence>
<organism evidence="4 5">
    <name type="scientific">Smittium mucronatum</name>
    <dbReference type="NCBI Taxonomy" id="133383"/>
    <lineage>
        <taxon>Eukaryota</taxon>
        <taxon>Fungi</taxon>
        <taxon>Fungi incertae sedis</taxon>
        <taxon>Zoopagomycota</taxon>
        <taxon>Kickxellomycotina</taxon>
        <taxon>Harpellomycetes</taxon>
        <taxon>Harpellales</taxon>
        <taxon>Legeriomycetaceae</taxon>
        <taxon>Smittium</taxon>
    </lineage>
</organism>
<dbReference type="PANTHER" id="PTHR31121">
    <property type="entry name" value="ALPHA-1,2 MANNOSYLTRANSFERASE KTR1"/>
    <property type="match status" value="1"/>
</dbReference>
<dbReference type="PANTHER" id="PTHR31121:SF6">
    <property type="entry name" value="ALPHA-1,2 MANNOSYLTRANSFERASE KTR1"/>
    <property type="match status" value="1"/>
</dbReference>
<evidence type="ECO:0000256" key="1">
    <source>
        <dbReference type="ARBA" id="ARBA00007677"/>
    </source>
</evidence>
<name>A0A1R0GVL2_9FUNG</name>
<dbReference type="GO" id="GO:0016020">
    <property type="term" value="C:membrane"/>
    <property type="evidence" value="ECO:0007669"/>
    <property type="project" value="InterPro"/>
</dbReference>
<dbReference type="EMBL" id="LSSL01002947">
    <property type="protein sequence ID" value="OLY80946.1"/>
    <property type="molecule type" value="Genomic_DNA"/>
</dbReference>
<dbReference type="Pfam" id="PF01793">
    <property type="entry name" value="Glyco_transf_15"/>
    <property type="match status" value="1"/>
</dbReference>
<dbReference type="AlphaFoldDB" id="A0A1R0GVL2"/>
<feature type="active site" description="Nucleophile" evidence="3">
    <location>
        <position position="282"/>
    </location>
</feature>
<dbReference type="Gene3D" id="3.90.550.10">
    <property type="entry name" value="Spore Coat Polysaccharide Biosynthesis Protein SpsA, Chain A"/>
    <property type="match status" value="1"/>
</dbReference>
<protein>
    <submittedName>
        <fullName evidence="4">Glycolipid 2-alpha-mannosyltransferase 2</fullName>
    </submittedName>
</protein>
<sequence>MVMSRRSIVITIALGVFLGWILDKFCFTENANNTSFDIAKKNMHENDEPKTFSGYIGENKVGGDYKPGTDKPVKGAFVVLVRNLELYQMKESMQSIEDRFNRKHNYPYIFLNDKIFTNEFKIGIRAMTKASVKFGLIPKEHWSYPEFINQTFAKEQRDIMFANKVIYAEVESYHHMCRYNSGFFYRHPLLTEYDYYWRIEPSVTYTCDIDYDPFIYMKEKNIKYGFTIGMLEYIDTIPSLWDKIKKFAKQNTHFINKNNSLSWMSFDNGKTYSRCHFWSNFEIGDLNFFRSEEYTKYFDFLDREGGFFYERWGDAPVHSIAAAMFLPSNQIHYFSDIGYLHPPYQNCPQDPKSLQKCFCDPKNGIIVDKFIQCTKLWVNGVSPIPPNVFANS</sequence>
<dbReference type="GO" id="GO:0000026">
    <property type="term" value="F:alpha-1,2-mannosyltransferase activity"/>
    <property type="evidence" value="ECO:0007669"/>
    <property type="project" value="TreeGrafter"/>
</dbReference>
<comment type="caution">
    <text evidence="4">The sequence shown here is derived from an EMBL/GenBank/DDBJ whole genome shotgun (WGS) entry which is preliminary data.</text>
</comment>
<evidence type="ECO:0000313" key="4">
    <source>
        <dbReference type="EMBL" id="OLY80946.1"/>
    </source>
</evidence>
<dbReference type="GO" id="GO:0006487">
    <property type="term" value="P:protein N-linked glycosylation"/>
    <property type="evidence" value="ECO:0007669"/>
    <property type="project" value="TreeGrafter"/>
</dbReference>
<keyword evidence="4" id="KW-0328">Glycosyltransferase</keyword>
<dbReference type="OrthoDB" id="439943at2759"/>
<dbReference type="PIRSF" id="PIRSF018153">
    <property type="entry name" value="Glyco_trans_15"/>
    <property type="match status" value="1"/>
</dbReference>
<dbReference type="GO" id="GO:0000032">
    <property type="term" value="P:cell wall mannoprotein biosynthetic process"/>
    <property type="evidence" value="ECO:0007669"/>
    <property type="project" value="TreeGrafter"/>
</dbReference>
<proteinExistence type="inferred from homology"/>
<dbReference type="GO" id="GO:0005794">
    <property type="term" value="C:Golgi apparatus"/>
    <property type="evidence" value="ECO:0007669"/>
    <property type="project" value="TreeGrafter"/>
</dbReference>
<dbReference type="InterPro" id="IPR029044">
    <property type="entry name" value="Nucleotide-diphossugar_trans"/>
</dbReference>
<dbReference type="Proteomes" id="UP000187455">
    <property type="component" value="Unassembled WGS sequence"/>
</dbReference>
<comment type="similarity">
    <text evidence="1">Belongs to the glycosyltransferase 15 family.</text>
</comment>
<gene>
    <name evidence="4" type="ORF">AYI68_g4958</name>
</gene>
<keyword evidence="2 4" id="KW-0808">Transferase</keyword>
<keyword evidence="5" id="KW-1185">Reference proteome</keyword>
<evidence type="ECO:0000313" key="5">
    <source>
        <dbReference type="Proteomes" id="UP000187455"/>
    </source>
</evidence>
<reference evidence="4 5" key="1">
    <citation type="journal article" date="2016" name="Mol. Biol. Evol.">
        <title>Genome-Wide Survey of Gut Fungi (Harpellales) Reveals the First Horizontally Transferred Ubiquitin Gene from a Mosquito Host.</title>
        <authorList>
            <person name="Wang Y."/>
            <person name="White M.M."/>
            <person name="Kvist S."/>
            <person name="Moncalvo J.M."/>
        </authorList>
    </citation>
    <scope>NUCLEOTIDE SEQUENCE [LARGE SCALE GENOMIC DNA]</scope>
    <source>
        <strain evidence="4 5">ALG-7-W6</strain>
    </source>
</reference>
<dbReference type="SUPFAM" id="SSF53448">
    <property type="entry name" value="Nucleotide-diphospho-sugar transferases"/>
    <property type="match status" value="1"/>
</dbReference>
<accession>A0A1R0GVL2</accession>
<evidence type="ECO:0000256" key="3">
    <source>
        <dbReference type="PIRSR" id="PIRSR018153-1"/>
    </source>
</evidence>
<dbReference type="STRING" id="133383.A0A1R0GVL2"/>
<dbReference type="FunFam" id="3.90.550.10:FF:000051">
    <property type="entry name" value="Alpha-1,2-mannosyltransferase (Ktr4)"/>
    <property type="match status" value="1"/>
</dbReference>